<accession>A0A269ZDK4</accession>
<dbReference type="EMBL" id="CP065682">
    <property type="protein sequence ID" value="QPS32524.1"/>
    <property type="molecule type" value="Genomic_DNA"/>
</dbReference>
<dbReference type="HAMAP" id="MF_01615">
    <property type="entry name" value="PdxT"/>
    <property type="match status" value="1"/>
</dbReference>
<dbReference type="UniPathway" id="UPA00245"/>
<dbReference type="PROSITE" id="PS51273">
    <property type="entry name" value="GATASE_TYPE_1"/>
    <property type="match status" value="1"/>
</dbReference>
<comment type="similarity">
    <text evidence="1 10">Belongs to the glutaminase PdxT/SNO family.</text>
</comment>
<evidence type="ECO:0000313" key="17">
    <source>
        <dbReference type="Proteomes" id="UP000386281"/>
    </source>
</evidence>
<dbReference type="GO" id="GO:0042823">
    <property type="term" value="P:pyridoxal phosphate biosynthetic process"/>
    <property type="evidence" value="ECO:0007669"/>
    <property type="project" value="UniProtKB-UniRule"/>
</dbReference>
<dbReference type="CDD" id="cd01749">
    <property type="entry name" value="GATase1_PB"/>
    <property type="match status" value="1"/>
</dbReference>
<evidence type="ECO:0000256" key="1">
    <source>
        <dbReference type="ARBA" id="ARBA00008345"/>
    </source>
</evidence>
<dbReference type="EMBL" id="CAACXN010000014">
    <property type="protein sequence ID" value="VEW11740.1"/>
    <property type="molecule type" value="Genomic_DNA"/>
</dbReference>
<evidence type="ECO:0000256" key="5">
    <source>
        <dbReference type="ARBA" id="ARBA00023239"/>
    </source>
</evidence>
<dbReference type="Proteomes" id="UP000386281">
    <property type="component" value="Unassembled WGS sequence"/>
</dbReference>
<feature type="active site" description="Charge relay system" evidence="10 11">
    <location>
        <position position="174"/>
    </location>
</feature>
<evidence type="ECO:0000313" key="15">
    <source>
        <dbReference type="EMBL" id="VEW11740.1"/>
    </source>
</evidence>
<comment type="function">
    <text evidence="8 10">Catalyzes the hydrolysis of glutamine to glutamate and ammonia as part of the biosynthesis of pyridoxal 5'-phosphate. The resulting ammonia molecule is channeled to the active site of PdxS.</text>
</comment>
<dbReference type="EMBL" id="NCWY01000005">
    <property type="protein sequence ID" value="PAK95883.1"/>
    <property type="molecule type" value="Genomic_DNA"/>
</dbReference>
<evidence type="ECO:0000313" key="13">
    <source>
        <dbReference type="EMBL" id="PAK95883.1"/>
    </source>
</evidence>
<dbReference type="FunFam" id="3.40.50.880:FF:000010">
    <property type="entry name" value="uncharacterized protein LOC100176842 isoform X2"/>
    <property type="match status" value="1"/>
</dbReference>
<comment type="pathway">
    <text evidence="10">Cofactor biosynthesis; pyridoxal 5'-phosphate biosynthesis.</text>
</comment>
<evidence type="ECO:0000256" key="2">
    <source>
        <dbReference type="ARBA" id="ARBA00022801"/>
    </source>
</evidence>
<evidence type="ECO:0000256" key="6">
    <source>
        <dbReference type="ARBA" id="ARBA00047992"/>
    </source>
</evidence>
<reference evidence="15 17" key="2">
    <citation type="submission" date="2019-02" db="EMBL/GenBank/DDBJ databases">
        <authorList>
            <consortium name="Pathogen Informatics"/>
        </authorList>
    </citation>
    <scope>NUCLEOTIDE SEQUENCE [LARGE SCALE GENOMIC DNA]</scope>
    <source>
        <strain evidence="15 17">3012STDY7078520</strain>
    </source>
</reference>
<dbReference type="SUPFAM" id="SSF52317">
    <property type="entry name" value="Class I glutamine amidotransferase-like"/>
    <property type="match status" value="1"/>
</dbReference>
<dbReference type="GO" id="GO:0008614">
    <property type="term" value="P:pyridoxine metabolic process"/>
    <property type="evidence" value="ECO:0007669"/>
    <property type="project" value="TreeGrafter"/>
</dbReference>
<dbReference type="PANTHER" id="PTHR31559">
    <property type="entry name" value="PYRIDOXAL 5'-PHOSPHATE SYNTHASE SUBUNIT SNO"/>
    <property type="match status" value="1"/>
</dbReference>
<dbReference type="Proteomes" id="UP000216867">
    <property type="component" value="Unassembled WGS sequence"/>
</dbReference>
<dbReference type="GO" id="GO:0036381">
    <property type="term" value="F:pyridoxal 5'-phosphate synthase (glutamine hydrolysing) activity"/>
    <property type="evidence" value="ECO:0007669"/>
    <property type="project" value="UniProtKB-UniRule"/>
</dbReference>
<dbReference type="GO" id="GO:0016740">
    <property type="term" value="F:transferase activity"/>
    <property type="evidence" value="ECO:0007669"/>
    <property type="project" value="UniProtKB-KW"/>
</dbReference>
<comment type="catalytic activity">
    <reaction evidence="6 10">
        <text>aldehydo-D-ribose 5-phosphate + D-glyceraldehyde 3-phosphate + L-glutamine = pyridoxal 5'-phosphate + L-glutamate + phosphate + 3 H2O + H(+)</text>
        <dbReference type="Rhea" id="RHEA:31507"/>
        <dbReference type="ChEBI" id="CHEBI:15377"/>
        <dbReference type="ChEBI" id="CHEBI:15378"/>
        <dbReference type="ChEBI" id="CHEBI:29985"/>
        <dbReference type="ChEBI" id="CHEBI:43474"/>
        <dbReference type="ChEBI" id="CHEBI:58273"/>
        <dbReference type="ChEBI" id="CHEBI:58359"/>
        <dbReference type="ChEBI" id="CHEBI:59776"/>
        <dbReference type="ChEBI" id="CHEBI:597326"/>
        <dbReference type="EC" id="4.3.3.6"/>
    </reaction>
</comment>
<dbReference type="InterPro" id="IPR021196">
    <property type="entry name" value="PdxT/SNO_CS"/>
</dbReference>
<keyword evidence="2 10" id="KW-0378">Hydrolase</keyword>
<dbReference type="PROSITE" id="PS51274">
    <property type="entry name" value="GATASE_COBBQ"/>
    <property type="match status" value="1"/>
</dbReference>
<evidence type="ECO:0000256" key="3">
    <source>
        <dbReference type="ARBA" id="ARBA00022898"/>
    </source>
</evidence>
<dbReference type="InterPro" id="IPR029062">
    <property type="entry name" value="Class_I_gatase-like"/>
</dbReference>
<evidence type="ECO:0000313" key="18">
    <source>
        <dbReference type="Proteomes" id="UP000594979"/>
    </source>
</evidence>
<dbReference type="NCBIfam" id="TIGR03800">
    <property type="entry name" value="PLP_synth_Pdx2"/>
    <property type="match status" value="1"/>
</dbReference>
<feature type="binding site" evidence="10 12">
    <location>
        <position position="109"/>
    </location>
    <ligand>
        <name>L-glutamine</name>
        <dbReference type="ChEBI" id="CHEBI:58359"/>
    </ligand>
</feature>
<feature type="active site" description="Charge relay system" evidence="10 11">
    <location>
        <position position="172"/>
    </location>
</feature>
<evidence type="ECO:0000256" key="11">
    <source>
        <dbReference type="PIRSR" id="PIRSR005639-1"/>
    </source>
</evidence>
<dbReference type="PANTHER" id="PTHR31559:SF0">
    <property type="entry name" value="PYRIDOXAL 5'-PHOSPHATE SYNTHASE SUBUNIT SNO1-RELATED"/>
    <property type="match status" value="1"/>
</dbReference>
<dbReference type="Pfam" id="PF01174">
    <property type="entry name" value="SNO"/>
    <property type="match status" value="1"/>
</dbReference>
<keyword evidence="4 10" id="KW-0315">Glutamine amidotransferase</keyword>
<keyword evidence="5 10" id="KW-0456">Lyase</keyword>
<dbReference type="Proteomes" id="UP000594979">
    <property type="component" value="Chromosome"/>
</dbReference>
<reference evidence="14 18" key="3">
    <citation type="submission" date="2020-12" db="EMBL/GenBank/DDBJ databases">
        <title>FDA dAtabase for Regulatory Grade micrObial Sequences (FDA-ARGOS): Supporting development and validation of Infectious Disease Dx tests.</title>
        <authorList>
            <person name="Sproer C."/>
            <person name="Gronow S."/>
            <person name="Severitt S."/>
            <person name="Schroder I."/>
            <person name="Tallon L."/>
            <person name="Sadzewicz L."/>
            <person name="Zhao X."/>
            <person name="Boylan J."/>
            <person name="Ott S."/>
            <person name="Bowen H."/>
            <person name="Vavikolanu K."/>
            <person name="Mehta A."/>
            <person name="Aluvathingal J."/>
            <person name="Nadendla S."/>
            <person name="Lowell S."/>
            <person name="Myers T."/>
            <person name="Yan Y."/>
            <person name="Sichtig H."/>
        </authorList>
    </citation>
    <scope>NUCLEOTIDE SEQUENCE [LARGE SCALE GENOMIC DNA]</scope>
    <source>
        <strain evidence="14 18">FDAARGOS_902</strain>
    </source>
</reference>
<protein>
    <recommendedName>
        <fullName evidence="10">Pyridoxal 5'-phosphate synthase subunit PdxT</fullName>
        <ecNumber evidence="10">4.3.3.6</ecNumber>
    </recommendedName>
    <alternativeName>
        <fullName evidence="10">Pdx2</fullName>
    </alternativeName>
    <alternativeName>
        <fullName evidence="10">Pyridoxal 5'-phosphate synthase glutaminase subunit</fullName>
        <ecNumber evidence="10">3.5.1.2</ecNumber>
    </alternativeName>
</protein>
<dbReference type="GO" id="GO:0005829">
    <property type="term" value="C:cytosol"/>
    <property type="evidence" value="ECO:0007669"/>
    <property type="project" value="TreeGrafter"/>
</dbReference>
<evidence type="ECO:0000256" key="4">
    <source>
        <dbReference type="ARBA" id="ARBA00022962"/>
    </source>
</evidence>
<evidence type="ECO:0000313" key="16">
    <source>
        <dbReference type="Proteomes" id="UP000216867"/>
    </source>
</evidence>
<keyword evidence="3 10" id="KW-0663">Pyridoxal phosphate</keyword>
<dbReference type="KEGG" id="bcau:I6G59_10905"/>
<feature type="active site" description="Nucleophile" evidence="10 11">
    <location>
        <position position="79"/>
    </location>
</feature>
<comment type="catalytic activity">
    <reaction evidence="7 10">
        <text>L-glutamine + H2O = L-glutamate + NH4(+)</text>
        <dbReference type="Rhea" id="RHEA:15889"/>
        <dbReference type="ChEBI" id="CHEBI:15377"/>
        <dbReference type="ChEBI" id="CHEBI:28938"/>
        <dbReference type="ChEBI" id="CHEBI:29985"/>
        <dbReference type="ChEBI" id="CHEBI:58359"/>
        <dbReference type="EC" id="3.5.1.2"/>
    </reaction>
</comment>
<sequence>MVTVGVLALQGAFREHLSVLGSLGVGTRKVTRPEHLDGLDGIVLPGGESSAMVRLAAPTGLFGRLGERLRDGLPVFGTCAGLILLADRLTDDSLAGFDRLGGLDITVARNAYGRQRESFVAPLTITGMTPDFDGTFIRAPQIVDTGSAEVLARHGGTAVLVRQGDVWGASFHPELGPDTRLHAEFVRRLGHDD</sequence>
<keyword evidence="15" id="KW-0808">Transferase</keyword>
<dbReference type="InterPro" id="IPR002161">
    <property type="entry name" value="PdxT/SNO"/>
</dbReference>
<dbReference type="GO" id="GO:1903600">
    <property type="term" value="C:glutaminase complex"/>
    <property type="evidence" value="ECO:0007669"/>
    <property type="project" value="TreeGrafter"/>
</dbReference>
<dbReference type="GO" id="GO:0006543">
    <property type="term" value="P:L-glutamine catabolic process"/>
    <property type="evidence" value="ECO:0007669"/>
    <property type="project" value="UniProtKB-UniRule"/>
</dbReference>
<reference evidence="13 16" key="1">
    <citation type="submission" date="2017-04" db="EMBL/GenBank/DDBJ databases">
        <title>Kefir bacterial isolates.</title>
        <authorList>
            <person name="Kim Y."/>
            <person name="Blasche S."/>
            <person name="Patil K.R."/>
        </authorList>
    </citation>
    <scope>NUCLEOTIDE SEQUENCE [LARGE SCALE GENOMIC DNA]</scope>
    <source>
        <strain evidence="13 16">OG2</strain>
    </source>
</reference>
<evidence type="ECO:0000256" key="12">
    <source>
        <dbReference type="PIRSR" id="PIRSR005639-2"/>
    </source>
</evidence>
<proteinExistence type="inferred from homology"/>
<gene>
    <name evidence="10 14" type="primary">pdxT</name>
    <name evidence="13" type="ORF">B8X04_06390</name>
    <name evidence="14" type="ORF">I6G59_10905</name>
    <name evidence="15" type="ORF">NCTC12391_00902</name>
</gene>
<evidence type="ECO:0000256" key="8">
    <source>
        <dbReference type="ARBA" id="ARBA00054599"/>
    </source>
</evidence>
<dbReference type="EC" id="4.3.3.6" evidence="10"/>
<evidence type="ECO:0000256" key="7">
    <source>
        <dbReference type="ARBA" id="ARBA00049534"/>
    </source>
</evidence>
<dbReference type="PROSITE" id="PS51130">
    <property type="entry name" value="PDXT_SNO_2"/>
    <property type="match status" value="1"/>
</dbReference>
<dbReference type="AlphaFoldDB" id="A0A269ZDK4"/>
<comment type="subunit">
    <text evidence="9 10">In the presence of PdxS, forms a dodecamer of heterodimers. Only shows activity in the heterodimer.</text>
</comment>
<feature type="binding site" evidence="10 12">
    <location>
        <begin position="47"/>
        <end position="49"/>
    </location>
    <ligand>
        <name>L-glutamine</name>
        <dbReference type="ChEBI" id="CHEBI:58359"/>
    </ligand>
</feature>
<name>A0A269ZDK4_9MICO</name>
<dbReference type="EC" id="3.5.1.2" evidence="10"/>
<dbReference type="GO" id="GO:0004359">
    <property type="term" value="F:glutaminase activity"/>
    <property type="evidence" value="ECO:0007669"/>
    <property type="project" value="UniProtKB-UniRule"/>
</dbReference>
<dbReference type="Gene3D" id="3.40.50.880">
    <property type="match status" value="1"/>
</dbReference>
<dbReference type="RefSeq" id="WP_095375789.1">
    <property type="nucleotide sequence ID" value="NZ_CAACXN010000014.1"/>
</dbReference>
<evidence type="ECO:0000256" key="9">
    <source>
        <dbReference type="ARBA" id="ARBA00064749"/>
    </source>
</evidence>
<dbReference type="PROSITE" id="PS01236">
    <property type="entry name" value="PDXT_SNO_1"/>
    <property type="match status" value="1"/>
</dbReference>
<feature type="binding site" evidence="10 12">
    <location>
        <begin position="137"/>
        <end position="138"/>
    </location>
    <ligand>
        <name>L-glutamine</name>
        <dbReference type="ChEBI" id="CHEBI:58359"/>
    </ligand>
</feature>
<organism evidence="13 16">
    <name type="scientific">Brevibacterium casei</name>
    <dbReference type="NCBI Taxonomy" id="33889"/>
    <lineage>
        <taxon>Bacteria</taxon>
        <taxon>Bacillati</taxon>
        <taxon>Actinomycetota</taxon>
        <taxon>Actinomycetes</taxon>
        <taxon>Micrococcales</taxon>
        <taxon>Brevibacteriaceae</taxon>
        <taxon>Brevibacterium</taxon>
    </lineage>
</organism>
<dbReference type="PIRSF" id="PIRSF005639">
    <property type="entry name" value="Glut_amidoT_SNO"/>
    <property type="match status" value="1"/>
</dbReference>
<evidence type="ECO:0000256" key="10">
    <source>
        <dbReference type="HAMAP-Rule" id="MF_01615"/>
    </source>
</evidence>
<evidence type="ECO:0000313" key="14">
    <source>
        <dbReference type="EMBL" id="QPS32524.1"/>
    </source>
</evidence>